<evidence type="ECO:0000313" key="3">
    <source>
        <dbReference type="WBParaSite" id="SVE_0539200.1"/>
    </source>
</evidence>
<name>A0A0K0F991_STRVS</name>
<dbReference type="Proteomes" id="UP000035680">
    <property type="component" value="Unassembled WGS sequence"/>
</dbReference>
<evidence type="ECO:0000313" key="2">
    <source>
        <dbReference type="Proteomes" id="UP000035680"/>
    </source>
</evidence>
<accession>A0A0K0F991</accession>
<dbReference type="AlphaFoldDB" id="A0A0K0F991"/>
<keyword evidence="1" id="KW-1133">Transmembrane helix</keyword>
<keyword evidence="1" id="KW-0812">Transmembrane</keyword>
<keyword evidence="2" id="KW-1185">Reference proteome</keyword>
<dbReference type="WBParaSite" id="SVE_0539200.1">
    <property type="protein sequence ID" value="SVE_0539200.1"/>
    <property type="gene ID" value="SVE_0539200"/>
</dbReference>
<keyword evidence="1" id="KW-0472">Membrane</keyword>
<protein>
    <submittedName>
        <fullName evidence="3">Uncharacterized protein</fullName>
    </submittedName>
</protein>
<reference evidence="2" key="1">
    <citation type="submission" date="2014-07" db="EMBL/GenBank/DDBJ databases">
        <authorList>
            <person name="Martin A.A"/>
            <person name="De Silva N."/>
        </authorList>
    </citation>
    <scope>NUCLEOTIDE SEQUENCE</scope>
</reference>
<sequence>MSTNIENVTTLPSQSNYIESNNNNKLKQSLPSYNEVINSSEFNNILRNSRYSRLQYLVPKISCANEHPPIFTAMPHQDIECGRKKIEKIKFNLFAISIFLIIMIPAVFILIVIVTNTTIN</sequence>
<organism evidence="2 3">
    <name type="scientific">Strongyloides venezuelensis</name>
    <name type="common">Threadworm</name>
    <dbReference type="NCBI Taxonomy" id="75913"/>
    <lineage>
        <taxon>Eukaryota</taxon>
        <taxon>Metazoa</taxon>
        <taxon>Ecdysozoa</taxon>
        <taxon>Nematoda</taxon>
        <taxon>Chromadorea</taxon>
        <taxon>Rhabditida</taxon>
        <taxon>Tylenchina</taxon>
        <taxon>Panagrolaimomorpha</taxon>
        <taxon>Strongyloidoidea</taxon>
        <taxon>Strongyloididae</taxon>
        <taxon>Strongyloides</taxon>
    </lineage>
</organism>
<evidence type="ECO:0000256" key="1">
    <source>
        <dbReference type="SAM" id="Phobius"/>
    </source>
</evidence>
<proteinExistence type="predicted"/>
<feature type="transmembrane region" description="Helical" evidence="1">
    <location>
        <begin position="93"/>
        <end position="114"/>
    </location>
</feature>
<reference evidence="3" key="2">
    <citation type="submission" date="2015-08" db="UniProtKB">
        <authorList>
            <consortium name="WormBaseParasite"/>
        </authorList>
    </citation>
    <scope>IDENTIFICATION</scope>
</reference>